<gene>
    <name evidence="1" type="ORF">LANO_0D06590G</name>
</gene>
<evidence type="ECO:0000313" key="2">
    <source>
        <dbReference type="Proteomes" id="UP000189911"/>
    </source>
</evidence>
<organism evidence="1 2">
    <name type="scientific">Lachancea nothofagi CBS 11611</name>
    <dbReference type="NCBI Taxonomy" id="1266666"/>
    <lineage>
        <taxon>Eukaryota</taxon>
        <taxon>Fungi</taxon>
        <taxon>Dikarya</taxon>
        <taxon>Ascomycota</taxon>
        <taxon>Saccharomycotina</taxon>
        <taxon>Saccharomycetes</taxon>
        <taxon>Saccharomycetales</taxon>
        <taxon>Saccharomycetaceae</taxon>
        <taxon>Lachancea</taxon>
    </lineage>
</organism>
<keyword evidence="2" id="KW-1185">Reference proteome</keyword>
<reference evidence="2" key="1">
    <citation type="submission" date="2016-03" db="EMBL/GenBank/DDBJ databases">
        <authorList>
            <person name="Devillers Hugo."/>
        </authorList>
    </citation>
    <scope>NUCLEOTIDE SEQUENCE [LARGE SCALE GENOMIC DNA]</scope>
</reference>
<name>A0A1G4JHU8_9SACH</name>
<proteinExistence type="predicted"/>
<dbReference type="EMBL" id="LT598448">
    <property type="protein sequence ID" value="SCU89827.1"/>
    <property type="molecule type" value="Genomic_DNA"/>
</dbReference>
<protein>
    <submittedName>
        <fullName evidence="1">LANO_0D06590g1_1</fullName>
    </submittedName>
</protein>
<accession>A0A1G4JHU8</accession>
<evidence type="ECO:0000313" key="1">
    <source>
        <dbReference type="EMBL" id="SCU89827.1"/>
    </source>
</evidence>
<dbReference type="AlphaFoldDB" id="A0A1G4JHU8"/>
<dbReference type="Proteomes" id="UP000189911">
    <property type="component" value="Chromosome D"/>
</dbReference>
<dbReference type="OrthoDB" id="4032425at2759"/>
<dbReference type="CDD" id="cd19611">
    <property type="entry name" value="Ctf13_LRR_LRR-insertion"/>
    <property type="match status" value="1"/>
</dbReference>
<sequence length="404" mass="47288">MVWDPLEFLKQPITLRKCVYWHLDGQLTQLNLPSAYQLFTNTFIEHQNASRKSKQLKNLRKRLQHFAEFFSYMPAFVNSWLQYVACLRYDCVALDYMRINRELEGTLSPLEWIVIDGQPQLGFFSPSGLLQLWYSTETYRELIDDELRPATVLNTEHLYNNELQTLSGQLDNQEIKDLVQGVHFCQDEESGVSDEILKMISILESLKNLQVVKVTGDTLFERLINFHGFRDHPGHTVGYMIKNRVSELEIKECTVIGTLDSIADLTRWERVFKVTFSRLAQLDLNRAVLPPGCRWLRLDKIRMLKWWDQEEIRSLLQNQLELRERIHYEVTKPKTWIVENATSAEVAVAHTCKALMWETMGHLNRMQLVEVGEIEPTPILPRSLYEDGRIEWCGSKQETSIILL</sequence>